<protein>
    <recommendedName>
        <fullName evidence="15">Sodium-dependent multivitamin transporter</fullName>
    </recommendedName>
</protein>
<keyword evidence="8" id="KW-0406">Ion transport</keyword>
<feature type="transmembrane region" description="Helical" evidence="12">
    <location>
        <begin position="125"/>
        <end position="148"/>
    </location>
</feature>
<keyword evidence="6 12" id="KW-1133">Transmembrane helix</keyword>
<dbReference type="Gene3D" id="1.20.1730.10">
    <property type="entry name" value="Sodium/glucose cotransporter"/>
    <property type="match status" value="1"/>
</dbReference>
<evidence type="ECO:0008006" key="15">
    <source>
        <dbReference type="Google" id="ProtNLM"/>
    </source>
</evidence>
<dbReference type="EMBL" id="CAXIEN010000039">
    <property type="protein sequence ID" value="CAL1269228.1"/>
    <property type="molecule type" value="Genomic_DNA"/>
</dbReference>
<evidence type="ECO:0000256" key="5">
    <source>
        <dbReference type="ARBA" id="ARBA00022692"/>
    </source>
</evidence>
<feature type="transmembrane region" description="Helical" evidence="12">
    <location>
        <begin position="93"/>
        <end position="113"/>
    </location>
</feature>
<dbReference type="Pfam" id="PF00474">
    <property type="entry name" value="SSF"/>
    <property type="match status" value="1"/>
</dbReference>
<evidence type="ECO:0000256" key="11">
    <source>
        <dbReference type="RuleBase" id="RU362091"/>
    </source>
</evidence>
<evidence type="ECO:0000256" key="2">
    <source>
        <dbReference type="ARBA" id="ARBA00006434"/>
    </source>
</evidence>
<keyword evidence="9 12" id="KW-0472">Membrane</keyword>
<dbReference type="PANTHER" id="PTHR42985:SF40">
    <property type="entry name" value="LD47995P-RELATED"/>
    <property type="match status" value="1"/>
</dbReference>
<evidence type="ECO:0000256" key="4">
    <source>
        <dbReference type="ARBA" id="ARBA00022475"/>
    </source>
</evidence>
<keyword evidence="4" id="KW-1003">Cell membrane</keyword>
<keyword evidence="7" id="KW-0915">Sodium</keyword>
<comment type="caution">
    <text evidence="13">The sequence shown here is derived from an EMBL/GenBank/DDBJ whole genome shotgun (WGS) entry which is preliminary data.</text>
</comment>
<accession>A0AAV1ZFF2</accession>
<dbReference type="AlphaFoldDB" id="A0AAV1ZFF2"/>
<evidence type="ECO:0000256" key="8">
    <source>
        <dbReference type="ARBA" id="ARBA00023065"/>
    </source>
</evidence>
<dbReference type="InterPro" id="IPR051163">
    <property type="entry name" value="Sodium:Solute_Symporter_SSF"/>
</dbReference>
<dbReference type="NCBIfam" id="TIGR00813">
    <property type="entry name" value="sss"/>
    <property type="match status" value="1"/>
</dbReference>
<evidence type="ECO:0000256" key="3">
    <source>
        <dbReference type="ARBA" id="ARBA00022448"/>
    </source>
</evidence>
<dbReference type="InterPro" id="IPR038377">
    <property type="entry name" value="Na/Glc_symporter_sf"/>
</dbReference>
<feature type="transmembrane region" description="Helical" evidence="12">
    <location>
        <begin position="318"/>
        <end position="344"/>
    </location>
</feature>
<dbReference type="PROSITE" id="PS50283">
    <property type="entry name" value="NA_SOLUT_SYMP_3"/>
    <property type="match status" value="1"/>
</dbReference>
<dbReference type="GO" id="GO:0006814">
    <property type="term" value="P:sodium ion transport"/>
    <property type="evidence" value="ECO:0007669"/>
    <property type="project" value="UniProtKB-KW"/>
</dbReference>
<evidence type="ECO:0000256" key="10">
    <source>
        <dbReference type="ARBA" id="ARBA00023201"/>
    </source>
</evidence>
<evidence type="ECO:0000313" key="14">
    <source>
        <dbReference type="Proteomes" id="UP001497382"/>
    </source>
</evidence>
<feature type="transmembrane region" description="Helical" evidence="12">
    <location>
        <begin position="169"/>
        <end position="189"/>
    </location>
</feature>
<comment type="similarity">
    <text evidence="2 11">Belongs to the sodium:solute symporter (SSF) (TC 2.A.21) family.</text>
</comment>
<comment type="subcellular location">
    <subcellularLocation>
        <location evidence="1">Cell membrane</location>
        <topology evidence="1">Multi-pass membrane protein</topology>
    </subcellularLocation>
</comment>
<proteinExistence type="inferred from homology"/>
<feature type="transmembrane region" description="Helical" evidence="12">
    <location>
        <begin position="486"/>
        <end position="506"/>
    </location>
</feature>
<dbReference type="Proteomes" id="UP001497382">
    <property type="component" value="Unassembled WGS sequence"/>
</dbReference>
<dbReference type="InterPro" id="IPR001734">
    <property type="entry name" value="Na/solute_symporter"/>
</dbReference>
<organism evidence="13 14">
    <name type="scientific">Larinioides sclopetarius</name>
    <dbReference type="NCBI Taxonomy" id="280406"/>
    <lineage>
        <taxon>Eukaryota</taxon>
        <taxon>Metazoa</taxon>
        <taxon>Ecdysozoa</taxon>
        <taxon>Arthropoda</taxon>
        <taxon>Chelicerata</taxon>
        <taxon>Arachnida</taxon>
        <taxon>Araneae</taxon>
        <taxon>Araneomorphae</taxon>
        <taxon>Entelegynae</taxon>
        <taxon>Araneoidea</taxon>
        <taxon>Araneidae</taxon>
        <taxon>Larinioides</taxon>
    </lineage>
</organism>
<evidence type="ECO:0000256" key="6">
    <source>
        <dbReference type="ARBA" id="ARBA00022989"/>
    </source>
</evidence>
<feature type="transmembrane region" description="Helical" evidence="12">
    <location>
        <begin position="234"/>
        <end position="253"/>
    </location>
</feature>
<dbReference type="GO" id="GO:0015293">
    <property type="term" value="F:symporter activity"/>
    <property type="evidence" value="ECO:0007669"/>
    <property type="project" value="TreeGrafter"/>
</dbReference>
<keyword evidence="5 12" id="KW-0812">Transmembrane</keyword>
<name>A0AAV1ZFF2_9ARAC</name>
<evidence type="ECO:0000256" key="1">
    <source>
        <dbReference type="ARBA" id="ARBA00004651"/>
    </source>
</evidence>
<feature type="transmembrane region" description="Helical" evidence="12">
    <location>
        <begin position="43"/>
        <end position="72"/>
    </location>
</feature>
<evidence type="ECO:0000256" key="9">
    <source>
        <dbReference type="ARBA" id="ARBA00023136"/>
    </source>
</evidence>
<keyword evidence="14" id="KW-1185">Reference proteome</keyword>
<feature type="transmembrane region" description="Helical" evidence="12">
    <location>
        <begin position="455"/>
        <end position="474"/>
    </location>
</feature>
<feature type="transmembrane region" description="Helical" evidence="12">
    <location>
        <begin position="201"/>
        <end position="222"/>
    </location>
</feature>
<feature type="transmembrane region" description="Helical" evidence="12">
    <location>
        <begin position="563"/>
        <end position="589"/>
    </location>
</feature>
<dbReference type="PANTHER" id="PTHR42985">
    <property type="entry name" value="SODIUM-COUPLED MONOCARBOXYLATE TRANSPORTER"/>
    <property type="match status" value="1"/>
</dbReference>
<keyword evidence="10" id="KW-0739">Sodium transport</keyword>
<evidence type="ECO:0000256" key="12">
    <source>
        <dbReference type="SAM" id="Phobius"/>
    </source>
</evidence>
<dbReference type="CDD" id="cd11492">
    <property type="entry name" value="SLC5sbd_NIS-SMVT"/>
    <property type="match status" value="1"/>
</dbReference>
<feature type="transmembrane region" description="Helical" evidence="12">
    <location>
        <begin position="279"/>
        <end position="297"/>
    </location>
</feature>
<sequence length="651" mass="71619">MKFTHKEHHYGILSSIKVVKGPSSPGKAASNSMSSLKNLPACFFIMTNLLGIADFVIIGCMLSVSALVGLYFRFTGGRQKTTDEFLMAGRNMHIGPVAFSLMATYMSAISVLGVPSETYLYGTQFVLWMVGMPIGALIAAYGFLPVFFDMEVSTAYEFLEVRFGKTTRTVAAMLFTLQMILYMAVVLYAPSLALNAVTGLSTWASVISLAFVCTFYCSLGGLKAVLWTDVFQALLMYVTIIAVVVKVCIIMGFKEVHDIANEGGRIIFFNFSTDLTERYTVWNAIISGTMFSLHTFGTNQAQIQRMMSVGNLKKAQNALFLSLPLILIYNLFTFWDGVAIYSFFHDCDPMKDPTVNLKSADQLMPYTIVKLFSHIPGLTGLCISGVFSASLSTVSSAVNSLTAVTMEDFIRPYCFCQRLSESWMAFIAKILAVGYGGLTLLLTFIVANFRGVIEASNVVFGMVGGPVLGIYMLGMFSKTANEPGTLIGLAAGFTINAWMGFGSYFAKAHVQALPQSLEGCPLNSSSLEFLNTTEEIYIEGGIEALGLTQDEERYVFPVYRMSFMWFPFIGAIIVMVVGYIFSFLLSFCISVPDIKPQTMSPFVRNLYFKSENATEGTTAIYPEVEMSEKKGHENQIRSVSNCHTNIAMTES</sequence>
<evidence type="ECO:0000256" key="7">
    <source>
        <dbReference type="ARBA" id="ARBA00023053"/>
    </source>
</evidence>
<feature type="transmembrane region" description="Helical" evidence="12">
    <location>
        <begin position="426"/>
        <end position="449"/>
    </location>
</feature>
<gene>
    <name evidence="13" type="ORF">LARSCL_LOCUS4629</name>
</gene>
<evidence type="ECO:0000313" key="13">
    <source>
        <dbReference type="EMBL" id="CAL1269228.1"/>
    </source>
</evidence>
<reference evidence="13 14" key="1">
    <citation type="submission" date="2024-04" db="EMBL/GenBank/DDBJ databases">
        <authorList>
            <person name="Rising A."/>
            <person name="Reimegard J."/>
            <person name="Sonavane S."/>
            <person name="Akerstrom W."/>
            <person name="Nylinder S."/>
            <person name="Hedman E."/>
            <person name="Kallberg Y."/>
        </authorList>
    </citation>
    <scope>NUCLEOTIDE SEQUENCE [LARGE SCALE GENOMIC DNA]</scope>
</reference>
<keyword evidence="3" id="KW-0813">Transport</keyword>
<dbReference type="GO" id="GO:0005886">
    <property type="term" value="C:plasma membrane"/>
    <property type="evidence" value="ECO:0007669"/>
    <property type="project" value="UniProtKB-SubCell"/>
</dbReference>